<comment type="caution">
    <text evidence="1">The sequence shown here is derived from an EMBL/GenBank/DDBJ whole genome shotgun (WGS) entry which is preliminary data.</text>
</comment>
<protein>
    <submittedName>
        <fullName evidence="1">Uncharacterized protein</fullName>
    </submittedName>
</protein>
<reference evidence="1 2" key="1">
    <citation type="journal article" date="2021" name="Front. Genet.">
        <title>Chromosome-Level Genome Assembly Reveals Significant Gene Expansion in the Toll and IMD Signaling Pathways of Dendrolimus kikuchii.</title>
        <authorList>
            <person name="Zhou J."/>
            <person name="Wu P."/>
            <person name="Xiong Z."/>
            <person name="Liu N."/>
            <person name="Zhao N."/>
            <person name="Ji M."/>
            <person name="Qiu Y."/>
            <person name="Yang B."/>
        </authorList>
    </citation>
    <scope>NUCLEOTIDE SEQUENCE [LARGE SCALE GENOMIC DNA]</scope>
    <source>
        <strain evidence="1">Ann1</strain>
    </source>
</reference>
<proteinExistence type="predicted"/>
<accession>A0ACC1CWV9</accession>
<evidence type="ECO:0000313" key="2">
    <source>
        <dbReference type="Proteomes" id="UP000824533"/>
    </source>
</evidence>
<dbReference type="EMBL" id="CM034400">
    <property type="protein sequence ID" value="KAJ0175955.1"/>
    <property type="molecule type" value="Genomic_DNA"/>
</dbReference>
<evidence type="ECO:0000313" key="1">
    <source>
        <dbReference type="EMBL" id="KAJ0175955.1"/>
    </source>
</evidence>
<sequence>MAPTPENPVIGETRITRPLSGKEVVISGMSGIFPCSDSVLEFSENLYNKVDMVTAEESRWIVNHPEVPKHLGQVKGMNKFDSQFFRVHYKQACAMEPMSRKLLEHTYSAIYDSGINPLQLRGKKVGVFIGSTFSESERTYIYSNILRNGFGVTGCNKAMYSNRISYWIDGKGPSYSLDVACASSTACLEHAFRAITDGQCDAAIIGGCNLCMHPNISLNFTRAGFLCSDGKTKCFDKNGDGYVRSDAVSVLFLQRAEDANRIYSEVYHTKSIFGTSIKEQFLPIRTPREIQDFLDAFYSEIDVSPEEVEYVEGCGAAIAEADSNEITAIGEVFAKQKPIKVGCVKSNMGCSEPASGICALTKLCLAYHKGELPANLHYYEPMSDIPVVTNNMVQVLTENAKFNRGFCALNTFSYSGCNVHILLKGHFKPKDIDRYKSSIPYLVLASGRQDFCVQKIFKVLNSSKIDPEQIGMLHNIHNYDISGHMCRGYTILDTNEKKETVCLSQSIEYCLNSIRPIWFVYSGMGSQWAGMGADLMRIPTFSAVVEKCRRVLEPKGVDIIRILTEPDKTIFDNILNCFVGIAAIQIGLTDILREMGIVPDNIIGHSVGELGCAYADGCFTAEEMILSAYSRGLVSLETPFIRGSMAAVGLGYEKIIDLCPPEIEVACHNSSESSTISGPVDVMKAFVSELTSKGIFAKEVPCSNIAYHSKYIASAGPGLLKYLSEVIVDPKPRSEKWVSTSVPEDNWNDLSAKYSSAEYHTNNLLNPVLFEETARLIPSDAVLIEIAPHGLLQAILKRSLSECLHVPLTRRSHAEPVIFFLEAIGKLYEAGHNPQVGVLYPKIEYPVSTETPLLSHLVEWEHSEDWPQATYNSKDRVVAIEREFVTSIHDDDFSYLVGHVRDGVCVFPEAAYLVIIWETLAMFKGIADRNSLSVAFYDIEFHSEVTISDNMPLKLQIMILKGNNRFEISYENSAIVSGTIVAITSKDISSRTMENQEDDSHEITLTTEDIYTMMNLRGFSYKNKFQSIQWINSRRNKAGVKWTNEWIPFLDSLIQANAFARDHDGISTPKLIKKLIIDVESHRKEVSISNDLLEANLYQIYDCSTCGGVEINGLIFTDKPTSEQEPDVLQTLSFVPHQVTGSVTLHTALQVNLQIVLENVSNTTINIGEAFSVPAPEISAAIKKASFEIGTADFINTNTGIDKIDPKLNVLVVDNLLADEKKMRVLAKNLPDDAFILTFEEHATEMPSEHNFFNIITSMSVQNQTLILMKKVLPSDDNLSYINIAHEDQFTWVPQIRNELELGNRVVLVSQRQPYCGLIGLVKKLNRMFDNKLSLILVDDFCYVSRSSESQDESFKKQLKKNLAINIMKKGMWGGYYFLTNNNKVTKPHNVELVSGIPGDLTSLSWIESTNSFGVNPIKVCYSGVSVEDTQYATGKIIKNNKAFGMDFSGIDKSGRRVMGLVSGGSLANVVKADSDLLWPIPDHWTLEDAATVPLPYVYAYYCLTMKVNIDKGKSIFVNGADEAIGQAIISLAFALDFDVYATVSDLQKKEFLLKLFPLLQENHIYSLTGMKNFSFASDITCDVVVNVTSGPCRKALFKIVTNPGIVFDLCEYDTSVTDSFGMSSLNHITHYILTNLSAIFLPEYAEDKKLLQQRVATGIATGVVKPLNRVVYSPVEVIRAFRLLSTNRQKGKVMIRMEEPENLKSCLKVIPRTTYSADGTYVIVCNESPLGIELIDRLVKKGAKKLVIHLKSTTIAGYSYIKFASLKKNNVTIKIITNDVHTQAGCKNILAEGKKLGPILGIFIIQDFTTTSTEDRFEPDYVASVFNKAVGTVANFDIISRNMCSELTHFVVLNYSSKTFIDEYVSSATDKICQGRCEITLPALILRIGQINEFNPRNENLPSKIKPQTLPAVFNVLESCLKLKYNNVVAFNLYKNDEMFLNKISEIIGLKNIDAVPETYSLPELSLNDFSISEIQKAILETYKVSYTLEALKKITIKGLKNISRNIIKPNTCFDSGFGAFYTYIDDDECLASELHITMDNVFKNVQEIEELDPQDTYLLLIPGFEGHHQIFHSVCERLKIKSLTLQLTPDLTNDSIQAMAKVFMKFMKKQMELKSKFYLLGYSFGVNVALELAHLIETEGHVGVVYCLDSSPEALRAQLRAYIGDITEDELQNIIVKHIFKLMSGKDVEELNNELQSKENWPDKVELCVNKLKGIVKYSQQYVRSVLEGAYYRIMLARAYEPDFKLESELVLMRGIPHPMITGLSYDYNLSKYSTKPVKVYHLESDHALAPYDCRVANIVNKYLEPKLIEEFNGKCLLETYLADPYRG</sequence>
<dbReference type="Proteomes" id="UP000824533">
    <property type="component" value="Linkage Group LG14"/>
</dbReference>
<keyword evidence="2" id="KW-1185">Reference proteome</keyword>
<organism evidence="1 2">
    <name type="scientific">Dendrolimus kikuchii</name>
    <dbReference type="NCBI Taxonomy" id="765133"/>
    <lineage>
        <taxon>Eukaryota</taxon>
        <taxon>Metazoa</taxon>
        <taxon>Ecdysozoa</taxon>
        <taxon>Arthropoda</taxon>
        <taxon>Hexapoda</taxon>
        <taxon>Insecta</taxon>
        <taxon>Pterygota</taxon>
        <taxon>Neoptera</taxon>
        <taxon>Endopterygota</taxon>
        <taxon>Lepidoptera</taxon>
        <taxon>Glossata</taxon>
        <taxon>Ditrysia</taxon>
        <taxon>Bombycoidea</taxon>
        <taxon>Lasiocampidae</taxon>
        <taxon>Dendrolimus</taxon>
    </lineage>
</organism>
<name>A0ACC1CWV9_9NEOP</name>
<gene>
    <name evidence="1" type="ORF">K1T71_008129</name>
</gene>